<dbReference type="EMBL" id="BJFL01000013">
    <property type="protein sequence ID" value="GDY31274.1"/>
    <property type="molecule type" value="Genomic_DNA"/>
</dbReference>
<dbReference type="GO" id="GO:0106300">
    <property type="term" value="P:protein-DNA covalent cross-linking repair"/>
    <property type="evidence" value="ECO:0007669"/>
    <property type="project" value="InterPro"/>
</dbReference>
<dbReference type="OrthoDB" id="9782620at2"/>
<dbReference type="EC" id="3.4.-.-" evidence="8"/>
<sequence>MCGRYASTKNPARLAAEFEAVDATEGMAPGPDHNVAPTKRVVAVVERPRHGEDGEPEPAATERSLRVLRWGLVPSWAKERSIGSRMINARAETVASKPAFRRSVARHRCLVPADGWFEWKRADGRKQPYYMTRTDGASLAFAGIFATWRDPAAGEDAEPLVTCAVVTTAAVGPLTEVHDRMPLLLGPDAWARWLDPGTADVADLLAAPPADTLVEALELRPVSSAVNSVRNNGPELIARVEESPAALFDPEPSP</sequence>
<dbReference type="GO" id="GO:0016829">
    <property type="term" value="F:lyase activity"/>
    <property type="evidence" value="ECO:0007669"/>
    <property type="project" value="UniProtKB-KW"/>
</dbReference>
<keyword evidence="4 8" id="KW-0378">Hydrolase</keyword>
<reference evidence="10" key="1">
    <citation type="submission" date="2019-04" db="EMBL/GenBank/DDBJ databases">
        <title>Draft genome sequence of Pseudonocardiaceae bacterium SL3-2-4.</title>
        <authorList>
            <person name="Ningsih F."/>
            <person name="Yokota A."/>
            <person name="Sakai Y."/>
            <person name="Nanatani K."/>
            <person name="Yabe S."/>
            <person name="Oetari A."/>
            <person name="Sjamsuridzal W."/>
        </authorList>
    </citation>
    <scope>NUCLEOTIDE SEQUENCE [LARGE SCALE GENOMIC DNA]</scope>
    <source>
        <strain evidence="10">SL3-2-4</strain>
    </source>
</reference>
<evidence type="ECO:0000256" key="5">
    <source>
        <dbReference type="ARBA" id="ARBA00023124"/>
    </source>
</evidence>
<name>A0A4D4J701_9PSEU</name>
<dbReference type="RefSeq" id="WP_137814361.1">
    <property type="nucleotide sequence ID" value="NZ_BJFL01000013.1"/>
</dbReference>
<evidence type="ECO:0000256" key="8">
    <source>
        <dbReference type="RuleBase" id="RU364100"/>
    </source>
</evidence>
<dbReference type="GO" id="GO:0008233">
    <property type="term" value="F:peptidase activity"/>
    <property type="evidence" value="ECO:0007669"/>
    <property type="project" value="UniProtKB-KW"/>
</dbReference>
<dbReference type="Pfam" id="PF02586">
    <property type="entry name" value="SRAP"/>
    <property type="match status" value="1"/>
</dbReference>
<dbReference type="PANTHER" id="PTHR13604:SF0">
    <property type="entry name" value="ABASIC SITE PROCESSING PROTEIN HMCES"/>
    <property type="match status" value="1"/>
</dbReference>
<keyword evidence="3" id="KW-0227">DNA damage</keyword>
<protein>
    <recommendedName>
        <fullName evidence="8">Abasic site processing protein</fullName>
        <ecNumber evidence="8">3.4.-.-</ecNumber>
    </recommendedName>
</protein>
<evidence type="ECO:0000256" key="1">
    <source>
        <dbReference type="ARBA" id="ARBA00008136"/>
    </source>
</evidence>
<evidence type="ECO:0000256" key="3">
    <source>
        <dbReference type="ARBA" id="ARBA00022763"/>
    </source>
</evidence>
<accession>A0A4D4J701</accession>
<dbReference type="AlphaFoldDB" id="A0A4D4J701"/>
<evidence type="ECO:0000256" key="2">
    <source>
        <dbReference type="ARBA" id="ARBA00022670"/>
    </source>
</evidence>
<dbReference type="Proteomes" id="UP000298860">
    <property type="component" value="Unassembled WGS sequence"/>
</dbReference>
<evidence type="ECO:0000256" key="4">
    <source>
        <dbReference type="ARBA" id="ARBA00022801"/>
    </source>
</evidence>
<evidence type="ECO:0000313" key="9">
    <source>
        <dbReference type="EMBL" id="GDY31274.1"/>
    </source>
</evidence>
<comment type="caution">
    <text evidence="9">The sequence shown here is derived from an EMBL/GenBank/DDBJ whole genome shotgun (WGS) entry which is preliminary data.</text>
</comment>
<dbReference type="GO" id="GO:0003697">
    <property type="term" value="F:single-stranded DNA binding"/>
    <property type="evidence" value="ECO:0007669"/>
    <property type="project" value="InterPro"/>
</dbReference>
<keyword evidence="2 8" id="KW-0645">Protease</keyword>
<dbReference type="InterPro" id="IPR036590">
    <property type="entry name" value="SRAP-like"/>
</dbReference>
<keyword evidence="6" id="KW-0238">DNA-binding</keyword>
<evidence type="ECO:0000313" key="10">
    <source>
        <dbReference type="Proteomes" id="UP000298860"/>
    </source>
</evidence>
<evidence type="ECO:0000256" key="7">
    <source>
        <dbReference type="ARBA" id="ARBA00023239"/>
    </source>
</evidence>
<proteinExistence type="inferred from homology"/>
<dbReference type="PANTHER" id="PTHR13604">
    <property type="entry name" value="DC12-RELATED"/>
    <property type="match status" value="1"/>
</dbReference>
<dbReference type="SUPFAM" id="SSF143081">
    <property type="entry name" value="BB1717-like"/>
    <property type="match status" value="1"/>
</dbReference>
<gene>
    <name evidence="9" type="ORF">GTS_29070</name>
</gene>
<keyword evidence="10" id="KW-1185">Reference proteome</keyword>
<keyword evidence="7" id="KW-0456">Lyase</keyword>
<dbReference type="Gene3D" id="3.90.1680.10">
    <property type="entry name" value="SOS response associated peptidase-like"/>
    <property type="match status" value="1"/>
</dbReference>
<evidence type="ECO:0000256" key="6">
    <source>
        <dbReference type="ARBA" id="ARBA00023125"/>
    </source>
</evidence>
<dbReference type="InterPro" id="IPR003738">
    <property type="entry name" value="SRAP"/>
</dbReference>
<organism evidence="9 10">
    <name type="scientific">Gandjariella thermophila</name>
    <dbReference type="NCBI Taxonomy" id="1931992"/>
    <lineage>
        <taxon>Bacteria</taxon>
        <taxon>Bacillati</taxon>
        <taxon>Actinomycetota</taxon>
        <taxon>Actinomycetes</taxon>
        <taxon>Pseudonocardiales</taxon>
        <taxon>Pseudonocardiaceae</taxon>
        <taxon>Gandjariella</taxon>
    </lineage>
</organism>
<dbReference type="GO" id="GO:0006508">
    <property type="term" value="P:proteolysis"/>
    <property type="evidence" value="ECO:0007669"/>
    <property type="project" value="UniProtKB-KW"/>
</dbReference>
<comment type="similarity">
    <text evidence="1 8">Belongs to the SOS response-associated peptidase family.</text>
</comment>
<keyword evidence="5" id="KW-0190">Covalent protein-DNA linkage</keyword>